<protein>
    <recommendedName>
        <fullName evidence="10">Cation/H+ exchanger transmembrane domain-containing protein</fullName>
    </recommendedName>
</protein>
<keyword evidence="3" id="KW-0050">Antiport</keyword>
<feature type="transmembrane region" description="Helical" evidence="9">
    <location>
        <begin position="186"/>
        <end position="211"/>
    </location>
</feature>
<feature type="transmembrane region" description="Helical" evidence="9">
    <location>
        <begin position="126"/>
        <end position="148"/>
    </location>
</feature>
<name>A0A7L4ZH52_9FLAO</name>
<dbReference type="GO" id="GO:1902600">
    <property type="term" value="P:proton transmembrane transport"/>
    <property type="evidence" value="ECO:0007669"/>
    <property type="project" value="InterPro"/>
</dbReference>
<evidence type="ECO:0000313" key="11">
    <source>
        <dbReference type="EMBL" id="QHI35797.1"/>
    </source>
</evidence>
<evidence type="ECO:0000256" key="8">
    <source>
        <dbReference type="ARBA" id="ARBA00023136"/>
    </source>
</evidence>
<feature type="transmembrane region" description="Helical" evidence="9">
    <location>
        <begin position="35"/>
        <end position="53"/>
    </location>
</feature>
<organism evidence="11 12">
    <name type="scientific">Kordia antarctica</name>
    <dbReference type="NCBI Taxonomy" id="1218801"/>
    <lineage>
        <taxon>Bacteria</taxon>
        <taxon>Pseudomonadati</taxon>
        <taxon>Bacteroidota</taxon>
        <taxon>Flavobacteriia</taxon>
        <taxon>Flavobacteriales</taxon>
        <taxon>Flavobacteriaceae</taxon>
        <taxon>Kordia</taxon>
    </lineage>
</organism>
<dbReference type="RefSeq" id="WP_160128522.1">
    <property type="nucleotide sequence ID" value="NZ_CP019288.1"/>
</dbReference>
<gene>
    <name evidence="11" type="ORF">IMCC3317_11450</name>
</gene>
<reference evidence="11 12" key="1">
    <citation type="journal article" date="2013" name="Int. J. Syst. Evol. Microbiol.">
        <title>Kordia antarctica sp. nov., isolated from Antarctic seawater.</title>
        <authorList>
            <person name="Baek K."/>
            <person name="Choi A."/>
            <person name="Kang I."/>
            <person name="Lee K."/>
            <person name="Cho J.C."/>
        </authorList>
    </citation>
    <scope>NUCLEOTIDE SEQUENCE [LARGE SCALE GENOMIC DNA]</scope>
    <source>
        <strain evidence="11 12">IMCC3317</strain>
    </source>
</reference>
<dbReference type="OrthoDB" id="643057at2"/>
<evidence type="ECO:0000256" key="2">
    <source>
        <dbReference type="ARBA" id="ARBA00022448"/>
    </source>
</evidence>
<dbReference type="InterPro" id="IPR038770">
    <property type="entry name" value="Na+/solute_symporter_sf"/>
</dbReference>
<dbReference type="PANTHER" id="PTHR32507">
    <property type="entry name" value="NA(+)/H(+) ANTIPORTER 1"/>
    <property type="match status" value="1"/>
</dbReference>
<keyword evidence="4" id="KW-1003">Cell membrane</keyword>
<feature type="transmembrane region" description="Helical" evidence="9">
    <location>
        <begin position="371"/>
        <end position="390"/>
    </location>
</feature>
<dbReference type="GO" id="GO:0005886">
    <property type="term" value="C:plasma membrane"/>
    <property type="evidence" value="ECO:0007669"/>
    <property type="project" value="UniProtKB-SubCell"/>
</dbReference>
<feature type="transmembrane region" description="Helical" evidence="9">
    <location>
        <begin position="218"/>
        <end position="234"/>
    </location>
</feature>
<evidence type="ECO:0000256" key="9">
    <source>
        <dbReference type="SAM" id="Phobius"/>
    </source>
</evidence>
<feature type="transmembrane region" description="Helical" evidence="9">
    <location>
        <begin position="6"/>
        <end position="23"/>
    </location>
</feature>
<sequence>MEIFSSYNVIIAVSAIIILSFLFNGISKRTNIPAVLMLIVLGVVVQYLIKYTAGSLPDFFSILEVLGIVGLIMIVLEAALELKLRKEDLFPILKSLLIALVSLLLSAWAAAYILHEFIADMSWQSAWIYATPLSILSSAIIIPSVTGLRKEKKEFHIYESTFSDILGIMMFYFLTGQLDPSEGSGAVGFIGNIILTIVISLVASYAIILIFQRIKSQVKLFLLIAVLLLLYAVGKKMHLSSLIIILIFGLVIANMKLFFQGKLSKYLHFEKAHHIYHELHTITAETAFVVRTFFFVIFGITIVISSIFDLQVAMVSLLIIASIYIIRFILLRIFVGKDILPQLFIAPRGLITVLLFYGIPEEAKVAAFEPGILLFIIIGTSLIMTGGMIYEKKRGNQAINVANKNKVGEVKWRAPKID</sequence>
<dbReference type="GO" id="GO:0015297">
    <property type="term" value="F:antiporter activity"/>
    <property type="evidence" value="ECO:0007669"/>
    <property type="project" value="UniProtKB-KW"/>
</dbReference>
<dbReference type="Pfam" id="PF00999">
    <property type="entry name" value="Na_H_Exchanger"/>
    <property type="match status" value="1"/>
</dbReference>
<evidence type="ECO:0000256" key="3">
    <source>
        <dbReference type="ARBA" id="ARBA00022449"/>
    </source>
</evidence>
<feature type="transmembrane region" description="Helical" evidence="9">
    <location>
        <begin position="155"/>
        <end position="174"/>
    </location>
</feature>
<dbReference type="InterPro" id="IPR006153">
    <property type="entry name" value="Cation/H_exchanger_TM"/>
</dbReference>
<evidence type="ECO:0000259" key="10">
    <source>
        <dbReference type="Pfam" id="PF00999"/>
    </source>
</evidence>
<keyword evidence="7" id="KW-0406">Ion transport</keyword>
<keyword evidence="2" id="KW-0813">Transport</keyword>
<feature type="transmembrane region" description="Helical" evidence="9">
    <location>
        <begin position="288"/>
        <end position="308"/>
    </location>
</feature>
<dbReference type="AlphaFoldDB" id="A0A7L4ZH52"/>
<comment type="subcellular location">
    <subcellularLocation>
        <location evidence="1">Cell membrane</location>
        <topology evidence="1">Multi-pass membrane protein</topology>
    </subcellularLocation>
</comment>
<accession>A0A7L4ZH52</accession>
<keyword evidence="5 9" id="KW-0812">Transmembrane</keyword>
<feature type="transmembrane region" description="Helical" evidence="9">
    <location>
        <begin position="314"/>
        <end position="335"/>
    </location>
</feature>
<feature type="domain" description="Cation/H+ exchanger transmembrane" evidence="10">
    <location>
        <begin position="19"/>
        <end position="383"/>
    </location>
</feature>
<feature type="transmembrane region" description="Helical" evidence="9">
    <location>
        <begin position="92"/>
        <end position="114"/>
    </location>
</feature>
<keyword evidence="12" id="KW-1185">Reference proteome</keyword>
<evidence type="ECO:0000256" key="6">
    <source>
        <dbReference type="ARBA" id="ARBA00022989"/>
    </source>
</evidence>
<dbReference type="KEGG" id="kan:IMCC3317_11450"/>
<dbReference type="Proteomes" id="UP000464657">
    <property type="component" value="Chromosome"/>
</dbReference>
<dbReference type="EMBL" id="CP019288">
    <property type="protein sequence ID" value="QHI35797.1"/>
    <property type="molecule type" value="Genomic_DNA"/>
</dbReference>
<evidence type="ECO:0000256" key="1">
    <source>
        <dbReference type="ARBA" id="ARBA00004651"/>
    </source>
</evidence>
<dbReference type="PANTHER" id="PTHR32507:SF0">
    <property type="entry name" value="NA(+)_H(+) ANTIPORTER 2-RELATED"/>
    <property type="match status" value="1"/>
</dbReference>
<evidence type="ECO:0000256" key="4">
    <source>
        <dbReference type="ARBA" id="ARBA00022475"/>
    </source>
</evidence>
<dbReference type="Gene3D" id="1.20.1530.20">
    <property type="match status" value="1"/>
</dbReference>
<keyword evidence="6 9" id="KW-1133">Transmembrane helix</keyword>
<feature type="transmembrane region" description="Helical" evidence="9">
    <location>
        <begin position="240"/>
        <end position="259"/>
    </location>
</feature>
<feature type="transmembrane region" description="Helical" evidence="9">
    <location>
        <begin position="342"/>
        <end position="359"/>
    </location>
</feature>
<feature type="transmembrane region" description="Helical" evidence="9">
    <location>
        <begin position="59"/>
        <end position="80"/>
    </location>
</feature>
<evidence type="ECO:0000256" key="7">
    <source>
        <dbReference type="ARBA" id="ARBA00023065"/>
    </source>
</evidence>
<keyword evidence="8 9" id="KW-0472">Membrane</keyword>
<evidence type="ECO:0000313" key="12">
    <source>
        <dbReference type="Proteomes" id="UP000464657"/>
    </source>
</evidence>
<evidence type="ECO:0000256" key="5">
    <source>
        <dbReference type="ARBA" id="ARBA00022692"/>
    </source>
</evidence>
<proteinExistence type="predicted"/>